<feature type="compositionally biased region" description="Basic and acidic residues" evidence="1">
    <location>
        <begin position="157"/>
        <end position="166"/>
    </location>
</feature>
<feature type="non-terminal residue" evidence="3">
    <location>
        <position position="364"/>
    </location>
</feature>
<dbReference type="EMBL" id="OW152838">
    <property type="protein sequence ID" value="CAH2059246.1"/>
    <property type="molecule type" value="Genomic_DNA"/>
</dbReference>
<dbReference type="InterPro" id="IPR013087">
    <property type="entry name" value="Znf_C2H2_type"/>
</dbReference>
<evidence type="ECO:0000313" key="3">
    <source>
        <dbReference type="EMBL" id="CAH2059246.1"/>
    </source>
</evidence>
<sequence>MKSTTYLESYKDHGIRRLKRGYYCEFCNVLHVTKPKVAHHVKEDTHKYNRGILLLKEVENGVLAFDKVFIEAKAWHGLVDDTCIICDIDFKDDNMHMNDSTHVFKLIQMKLEFFEGNILRKCKELYTRCMNKDSQMDNRVINVDDVINTTTYPAQESDTKKKDLSRKGTNLPQTKIAKPEIENETPKVDEEPCKVDDNSYEASSRKNLDSESDTANLYQPHEAVQIAKSFANNNGIKFKYGNHSAFCQICNVTISSSLKRMKEHVALPTHGENFRKPRSNNITKTLSSVFINKVERVTVLSGSKFSTEFIREIRHNLYHCGFCNIISQGLEELEYHLVSTSHKDKKMFFSRTLTILIMAQNRGR</sequence>
<protein>
    <recommendedName>
        <fullName evidence="2">C2H2-type domain-containing protein</fullName>
    </recommendedName>
</protein>
<dbReference type="Proteomes" id="UP000837857">
    <property type="component" value="Chromosome 26"/>
</dbReference>
<dbReference type="SMART" id="SM00355">
    <property type="entry name" value="ZnF_C2H2"/>
    <property type="match status" value="3"/>
</dbReference>
<feature type="region of interest" description="Disordered" evidence="1">
    <location>
        <begin position="154"/>
        <end position="213"/>
    </location>
</feature>
<feature type="domain" description="C2H2-type" evidence="2">
    <location>
        <begin position="245"/>
        <end position="270"/>
    </location>
</feature>
<accession>A0ABN8INN3</accession>
<gene>
    <name evidence="3" type="ORF">IPOD504_LOCUS10784</name>
</gene>
<keyword evidence="4" id="KW-1185">Reference proteome</keyword>
<proteinExistence type="predicted"/>
<evidence type="ECO:0000259" key="2">
    <source>
        <dbReference type="SMART" id="SM00355"/>
    </source>
</evidence>
<feature type="domain" description="C2H2-type" evidence="2">
    <location>
        <begin position="22"/>
        <end position="46"/>
    </location>
</feature>
<feature type="domain" description="C2H2-type" evidence="2">
    <location>
        <begin position="318"/>
        <end position="342"/>
    </location>
</feature>
<evidence type="ECO:0000313" key="4">
    <source>
        <dbReference type="Proteomes" id="UP000837857"/>
    </source>
</evidence>
<evidence type="ECO:0000256" key="1">
    <source>
        <dbReference type="SAM" id="MobiDB-lite"/>
    </source>
</evidence>
<feature type="compositionally biased region" description="Basic and acidic residues" evidence="1">
    <location>
        <begin position="177"/>
        <end position="209"/>
    </location>
</feature>
<organism evidence="3 4">
    <name type="scientific">Iphiclides podalirius</name>
    <name type="common">scarce swallowtail</name>
    <dbReference type="NCBI Taxonomy" id="110791"/>
    <lineage>
        <taxon>Eukaryota</taxon>
        <taxon>Metazoa</taxon>
        <taxon>Ecdysozoa</taxon>
        <taxon>Arthropoda</taxon>
        <taxon>Hexapoda</taxon>
        <taxon>Insecta</taxon>
        <taxon>Pterygota</taxon>
        <taxon>Neoptera</taxon>
        <taxon>Endopterygota</taxon>
        <taxon>Lepidoptera</taxon>
        <taxon>Glossata</taxon>
        <taxon>Ditrysia</taxon>
        <taxon>Papilionoidea</taxon>
        <taxon>Papilionidae</taxon>
        <taxon>Papilioninae</taxon>
        <taxon>Iphiclides</taxon>
    </lineage>
</organism>
<reference evidence="3" key="1">
    <citation type="submission" date="2022-03" db="EMBL/GenBank/DDBJ databases">
        <authorList>
            <person name="Martin H S."/>
        </authorList>
    </citation>
    <scope>NUCLEOTIDE SEQUENCE</scope>
</reference>
<name>A0ABN8INN3_9NEOP</name>